<evidence type="ECO:0000256" key="15">
    <source>
        <dbReference type="SAM" id="MobiDB-lite"/>
    </source>
</evidence>
<dbReference type="InterPro" id="IPR045100">
    <property type="entry name" value="TUT4/7_NTP_transf"/>
</dbReference>
<dbReference type="PROSITE" id="PS00107">
    <property type="entry name" value="PROTEIN_KINASE_ATP"/>
    <property type="match status" value="1"/>
</dbReference>
<evidence type="ECO:0000256" key="3">
    <source>
        <dbReference type="ARBA" id="ARBA00012406"/>
    </source>
</evidence>
<dbReference type="Pfam" id="PF19039">
    <property type="entry name" value="ASK_PH"/>
    <property type="match status" value="1"/>
</dbReference>
<keyword evidence="5" id="KW-0808">Transferase</keyword>
<comment type="cofactor">
    <cofactor evidence="1">
        <name>Mg(2+)</name>
        <dbReference type="ChEBI" id="CHEBI:18420"/>
    </cofactor>
</comment>
<feature type="compositionally biased region" description="Polar residues" evidence="15">
    <location>
        <begin position="613"/>
        <end position="623"/>
    </location>
</feature>
<dbReference type="FunFam" id="1.10.510.10:FF:000054">
    <property type="entry name" value="Mitogen-activated protein kinase kinase kinase 5"/>
    <property type="match status" value="1"/>
</dbReference>
<dbReference type="PROSITE" id="PS00028">
    <property type="entry name" value="ZINC_FINGER_C2H2_1"/>
    <property type="match status" value="1"/>
</dbReference>
<comment type="catalytic activity">
    <reaction evidence="12">
        <text>L-threonyl-[protein] + ATP = O-phospho-L-threonyl-[protein] + ADP + H(+)</text>
        <dbReference type="Rhea" id="RHEA:46608"/>
        <dbReference type="Rhea" id="RHEA-COMP:11060"/>
        <dbReference type="Rhea" id="RHEA-COMP:11605"/>
        <dbReference type="ChEBI" id="CHEBI:15378"/>
        <dbReference type="ChEBI" id="CHEBI:30013"/>
        <dbReference type="ChEBI" id="CHEBI:30616"/>
        <dbReference type="ChEBI" id="CHEBI:61977"/>
        <dbReference type="ChEBI" id="CHEBI:456216"/>
        <dbReference type="EC" id="2.7.11.25"/>
    </reaction>
</comment>
<dbReference type="InterPro" id="IPR017441">
    <property type="entry name" value="Protein_kinase_ATP_BS"/>
</dbReference>
<dbReference type="InterPro" id="IPR025136">
    <property type="entry name" value="MAP3K_TRAF-bd"/>
</dbReference>
<dbReference type="Gene3D" id="3.30.200.20">
    <property type="entry name" value="Phosphorylase Kinase, domain 1"/>
    <property type="match status" value="1"/>
</dbReference>
<feature type="region of interest" description="Disordered" evidence="15">
    <location>
        <begin position="1"/>
        <end position="170"/>
    </location>
</feature>
<dbReference type="Gene3D" id="3.30.460.10">
    <property type="entry name" value="Beta Polymerase, domain 2"/>
    <property type="match status" value="1"/>
</dbReference>
<evidence type="ECO:0000256" key="13">
    <source>
        <dbReference type="ARBA" id="ARBA00048329"/>
    </source>
</evidence>
<evidence type="ECO:0000256" key="4">
    <source>
        <dbReference type="ARBA" id="ARBA00022527"/>
    </source>
</evidence>
<organism evidence="17">
    <name type="scientific">Nothobranchius korthausae</name>
    <dbReference type="NCBI Taxonomy" id="1143690"/>
    <lineage>
        <taxon>Eukaryota</taxon>
        <taxon>Metazoa</taxon>
        <taxon>Chordata</taxon>
        <taxon>Craniata</taxon>
        <taxon>Vertebrata</taxon>
        <taxon>Euteleostomi</taxon>
        <taxon>Actinopterygii</taxon>
        <taxon>Neopterygii</taxon>
        <taxon>Teleostei</taxon>
        <taxon>Neoteleostei</taxon>
        <taxon>Acanthomorphata</taxon>
        <taxon>Ovalentaria</taxon>
        <taxon>Atherinomorphae</taxon>
        <taxon>Cyprinodontiformes</taxon>
        <taxon>Nothobranchiidae</taxon>
        <taxon>Nothobranchius</taxon>
    </lineage>
</organism>
<dbReference type="EC" id="2.7.11.25" evidence="3"/>
<dbReference type="InterPro" id="IPR013087">
    <property type="entry name" value="Znf_C2H2_type"/>
</dbReference>
<evidence type="ECO:0000256" key="14">
    <source>
        <dbReference type="PROSITE-ProRule" id="PRU10141"/>
    </source>
</evidence>
<feature type="compositionally biased region" description="Acidic residues" evidence="15">
    <location>
        <begin position="630"/>
        <end position="653"/>
    </location>
</feature>
<feature type="compositionally biased region" description="Acidic residues" evidence="15">
    <location>
        <begin position="668"/>
        <end position="679"/>
    </location>
</feature>
<dbReference type="Pfam" id="PF20309">
    <property type="entry name" value="DRHyd-ASK"/>
    <property type="match status" value="1"/>
</dbReference>
<dbReference type="Pfam" id="PF20302">
    <property type="entry name" value="HisK-N-like"/>
    <property type="match status" value="1"/>
</dbReference>
<evidence type="ECO:0000256" key="10">
    <source>
        <dbReference type="ARBA" id="ARBA00022842"/>
    </source>
</evidence>
<keyword evidence="7 14" id="KW-0547">Nucleotide-binding</keyword>
<protein>
    <recommendedName>
        <fullName evidence="3">mitogen-activated protein kinase kinase kinase</fullName>
        <ecNumber evidence="3">2.7.11.25</ecNumber>
    </recommendedName>
</protein>
<comment type="catalytic activity">
    <reaction evidence="13">
        <text>L-seryl-[protein] + ATP = O-phospho-L-seryl-[protein] + ADP + H(+)</text>
        <dbReference type="Rhea" id="RHEA:17989"/>
        <dbReference type="Rhea" id="RHEA-COMP:9863"/>
        <dbReference type="Rhea" id="RHEA-COMP:11604"/>
        <dbReference type="ChEBI" id="CHEBI:15378"/>
        <dbReference type="ChEBI" id="CHEBI:29999"/>
        <dbReference type="ChEBI" id="CHEBI:30616"/>
        <dbReference type="ChEBI" id="CHEBI:83421"/>
        <dbReference type="ChEBI" id="CHEBI:456216"/>
        <dbReference type="EC" id="2.7.11.25"/>
    </reaction>
</comment>
<dbReference type="CDD" id="cd05402">
    <property type="entry name" value="NT_PAP_TUTase"/>
    <property type="match status" value="1"/>
</dbReference>
<feature type="compositionally biased region" description="Basic and acidic residues" evidence="15">
    <location>
        <begin position="75"/>
        <end position="86"/>
    </location>
</feature>
<feature type="region of interest" description="Disordered" evidence="15">
    <location>
        <begin position="1842"/>
        <end position="1875"/>
    </location>
</feature>
<feature type="binding site" evidence="14">
    <location>
        <position position="1371"/>
    </location>
    <ligand>
        <name>ATP</name>
        <dbReference type="ChEBI" id="CHEBI:30616"/>
    </ligand>
</feature>
<dbReference type="PROSITE" id="PS50011">
    <property type="entry name" value="PROTEIN_KINASE_DOM"/>
    <property type="match status" value="1"/>
</dbReference>
<dbReference type="CDD" id="cd06624">
    <property type="entry name" value="STKc_ASK"/>
    <property type="match status" value="1"/>
</dbReference>
<feature type="region of interest" description="Disordered" evidence="15">
    <location>
        <begin position="1951"/>
        <end position="1975"/>
    </location>
</feature>
<accession>A0A1A8GWB0</accession>
<dbReference type="InterPro" id="IPR046873">
    <property type="entry name" value="HisK-N-like"/>
</dbReference>
<dbReference type="Pfam" id="PF13281">
    <property type="entry name" value="MAP3K_TRAF_bd"/>
    <property type="match status" value="1"/>
</dbReference>
<dbReference type="InterPro" id="IPR013761">
    <property type="entry name" value="SAM/pointed_sf"/>
</dbReference>
<dbReference type="GO" id="GO:0033554">
    <property type="term" value="P:cellular response to stress"/>
    <property type="evidence" value="ECO:0007669"/>
    <property type="project" value="TreeGrafter"/>
</dbReference>
<evidence type="ECO:0000256" key="7">
    <source>
        <dbReference type="ARBA" id="ARBA00022741"/>
    </source>
</evidence>
<feature type="compositionally biased region" description="Polar residues" evidence="15">
    <location>
        <begin position="91"/>
        <end position="110"/>
    </location>
</feature>
<evidence type="ECO:0000256" key="11">
    <source>
        <dbReference type="ARBA" id="ARBA00023054"/>
    </source>
</evidence>
<evidence type="ECO:0000256" key="2">
    <source>
        <dbReference type="ARBA" id="ARBA00006529"/>
    </source>
</evidence>
<keyword evidence="9 14" id="KW-0067">ATP-binding</keyword>
<dbReference type="InterPro" id="IPR043969">
    <property type="entry name" value="MAP3K_PH"/>
</dbReference>
<evidence type="ECO:0000259" key="16">
    <source>
        <dbReference type="PROSITE" id="PS50011"/>
    </source>
</evidence>
<evidence type="ECO:0000256" key="6">
    <source>
        <dbReference type="ARBA" id="ARBA00022723"/>
    </source>
</evidence>
<keyword evidence="11" id="KW-0175">Coiled coil</keyword>
<dbReference type="SUPFAM" id="SSF81301">
    <property type="entry name" value="Nucleotidyltransferase"/>
    <property type="match status" value="1"/>
</dbReference>
<keyword evidence="4" id="KW-0723">Serine/threonine-protein kinase</keyword>
<dbReference type="PANTHER" id="PTHR11584">
    <property type="entry name" value="SERINE/THREONINE PROTEIN KINASE"/>
    <property type="match status" value="1"/>
</dbReference>
<reference evidence="17" key="2">
    <citation type="submission" date="2016-06" db="EMBL/GenBank/DDBJ databases">
        <title>The genome of a short-lived fish provides insights into sex chromosome evolution and the genetic control of aging.</title>
        <authorList>
            <person name="Reichwald K."/>
            <person name="Felder M."/>
            <person name="Petzold A."/>
            <person name="Koch P."/>
            <person name="Groth M."/>
            <person name="Platzer M."/>
        </authorList>
    </citation>
    <scope>NUCLEOTIDE SEQUENCE</scope>
    <source>
        <tissue evidence="17">Brain</tissue>
    </source>
</reference>
<evidence type="ECO:0000256" key="12">
    <source>
        <dbReference type="ARBA" id="ARBA00047559"/>
    </source>
</evidence>
<keyword evidence="8 17" id="KW-0418">Kinase</keyword>
<feature type="domain" description="Protein kinase" evidence="16">
    <location>
        <begin position="1342"/>
        <end position="1600"/>
    </location>
</feature>
<dbReference type="GO" id="GO:0004709">
    <property type="term" value="F:MAP kinase kinase kinase activity"/>
    <property type="evidence" value="ECO:0007669"/>
    <property type="project" value="UniProtKB-EC"/>
</dbReference>
<dbReference type="GO" id="GO:0046872">
    <property type="term" value="F:metal ion binding"/>
    <property type="evidence" value="ECO:0007669"/>
    <property type="project" value="UniProtKB-KW"/>
</dbReference>
<dbReference type="InterPro" id="IPR000719">
    <property type="entry name" value="Prot_kinase_dom"/>
</dbReference>
<feature type="compositionally biased region" description="Acidic residues" evidence="15">
    <location>
        <begin position="1846"/>
        <end position="1857"/>
    </location>
</feature>
<feature type="compositionally biased region" description="Acidic residues" evidence="15">
    <location>
        <begin position="692"/>
        <end position="717"/>
    </location>
</feature>
<keyword evidence="6" id="KW-0479">Metal-binding</keyword>
<dbReference type="Pfam" id="PF00069">
    <property type="entry name" value="Pkinase"/>
    <property type="match status" value="1"/>
</dbReference>
<dbReference type="SMART" id="SM00220">
    <property type="entry name" value="S_TKc"/>
    <property type="match status" value="1"/>
</dbReference>
<dbReference type="SUPFAM" id="SSF47769">
    <property type="entry name" value="SAM/Pointed domain"/>
    <property type="match status" value="1"/>
</dbReference>
<dbReference type="Gene3D" id="1.10.1410.10">
    <property type="match status" value="1"/>
</dbReference>
<feature type="compositionally biased region" description="Polar residues" evidence="15">
    <location>
        <begin position="1956"/>
        <end position="1969"/>
    </location>
</feature>
<dbReference type="InterPro" id="IPR046872">
    <property type="entry name" value="DRHyd-ASK"/>
</dbReference>
<evidence type="ECO:0000256" key="9">
    <source>
        <dbReference type="ARBA" id="ARBA00022840"/>
    </source>
</evidence>
<dbReference type="Gene3D" id="1.10.510.10">
    <property type="entry name" value="Transferase(Phosphotransferase) domain 1"/>
    <property type="match status" value="1"/>
</dbReference>
<dbReference type="PROSITE" id="PS00108">
    <property type="entry name" value="PROTEIN_KINASE_ST"/>
    <property type="match status" value="1"/>
</dbReference>
<evidence type="ECO:0000313" key="17">
    <source>
        <dbReference type="EMBL" id="SBQ74790.1"/>
    </source>
</evidence>
<reference evidence="17" key="1">
    <citation type="submission" date="2016-05" db="EMBL/GenBank/DDBJ databases">
        <authorList>
            <person name="Lavstsen T."/>
            <person name="Jespersen J.S."/>
        </authorList>
    </citation>
    <scope>NUCLEOTIDE SEQUENCE</scope>
    <source>
        <tissue evidence="17">Brain</tissue>
    </source>
</reference>
<evidence type="ECO:0000256" key="5">
    <source>
        <dbReference type="ARBA" id="ARBA00022679"/>
    </source>
</evidence>
<feature type="compositionally biased region" description="Polar residues" evidence="15">
    <location>
        <begin position="1861"/>
        <end position="1870"/>
    </location>
</feature>
<dbReference type="InterPro" id="IPR002058">
    <property type="entry name" value="PAP_assoc"/>
</dbReference>
<evidence type="ECO:0000256" key="1">
    <source>
        <dbReference type="ARBA" id="ARBA00001946"/>
    </source>
</evidence>
<dbReference type="InterPro" id="IPR043519">
    <property type="entry name" value="NT_sf"/>
</dbReference>
<dbReference type="EMBL" id="HAEC01006652">
    <property type="protein sequence ID" value="SBQ74790.1"/>
    <property type="molecule type" value="Transcribed_RNA"/>
</dbReference>
<gene>
    <name evidence="17" type="primary">MAP3K5</name>
</gene>
<dbReference type="SUPFAM" id="SSF56112">
    <property type="entry name" value="Protein kinase-like (PK-like)"/>
    <property type="match status" value="1"/>
</dbReference>
<dbReference type="Pfam" id="PF19088">
    <property type="entry name" value="TUTase"/>
    <property type="match status" value="1"/>
</dbReference>
<dbReference type="FunFam" id="3.30.200.20:FF:000067">
    <property type="entry name" value="Mitogen-activated protein kinase kinase kinase 5"/>
    <property type="match status" value="1"/>
</dbReference>
<dbReference type="GO" id="GO:0016779">
    <property type="term" value="F:nucleotidyltransferase activity"/>
    <property type="evidence" value="ECO:0007669"/>
    <property type="project" value="InterPro"/>
</dbReference>
<dbReference type="PANTHER" id="PTHR11584:SF332">
    <property type="entry name" value="MITOGEN-ACTIVATED PROTEIN KINASE KINASE KINASE 5"/>
    <property type="match status" value="1"/>
</dbReference>
<dbReference type="SUPFAM" id="SSF81631">
    <property type="entry name" value="PAP/OAS1 substrate-binding domain"/>
    <property type="match status" value="1"/>
</dbReference>
<evidence type="ECO:0000256" key="8">
    <source>
        <dbReference type="ARBA" id="ARBA00022777"/>
    </source>
</evidence>
<dbReference type="Pfam" id="PF03828">
    <property type="entry name" value="PAP_assoc"/>
    <property type="match status" value="1"/>
</dbReference>
<feature type="compositionally biased region" description="Polar residues" evidence="15">
    <location>
        <begin position="734"/>
        <end position="746"/>
    </location>
</feature>
<proteinExistence type="inferred from homology"/>
<comment type="similarity">
    <text evidence="2">Belongs to the protein kinase superfamily. STE Ser/Thr protein kinase family. MAP kinase kinase kinase subfamily.</text>
</comment>
<keyword evidence="10" id="KW-0460">Magnesium</keyword>
<sequence length="2039" mass="230489">MDNAGRPYRTKQGNWDRGAAAAGKAENWRTNDQFRGQNMRPEGGQQGKKNQGAPYKASPKKGGLGPLSYSPGGYRGDHSPSQRDDQWFTGFENSYLNQEDNWRGRTQQPWRRTAQGEGLTENMDQGRRDAANAHQQGKRRRSKNTKNTLAEEDRSLAIEESTSSFEDRQNVRQAEKQLLKEEIYFLKRKPNGNPGAFYTCALCDVTLDSIPRAYKHIRDKRHKKKAREKQEQLMLTEIQPPGPEQISAVSAALEAVVQEHGLNDQDVEMRQRVVSIMQDLLLSVLPEIRLRLYGSSCTKFGFKDSDVNIDIQYPAHMHQPDVLLLVKECLSVSPVFIDVEADFHARVPVVICTEKMSGLICKVSAGNENAFQTTAYLSSLADREPLLHSLVVGLRRWAQICEIDRAEEGGLPTYVFALMVIFFLQKRREPILPTYLNQELKVFCLSKLSDFNLTRAEEGFLHWSYTPSSKEPPQQAGSSCLDGKVPLVFPNPRPAVEVGRLWIEMLRFYSLEFKMDDYVISVRTGAILSRDIKDWPKRRIAVEDPFAVKRNVARSLSSQQMYDYIFHCLKSTYKYFALPPNTPAAHRKRGSQQGQTPGAKPDALREDPARLSGFSQLSLQPKHTSPAVEDGPDDSDCIIEDEEEIEECIDSDEEREKEKVDPGKSSLSEEDDEDEEDVVVDTHGRQHLDSFTTEEEDIFLVDEISGEDLLSDEEAPDLDTPGSLEEEEEEAPPGSQQPGLSGRTRCSQAAGPVTVAYVVNGEASPQNNAESMALQCLKDACDRVGSKLDTVNFGRLDFGETTVLDRFYNADIAVVEMTDAFRQPSLFYHLGVRESFSMANNIILYCDTNSESLQSLQEIICQKNTTCSANYTFIPYMVTPHNKVYSCESSLMKGLTELMQPSFEMLLGPICLPLLDRFIQLLKVSQANSHQYFRETILNEIRKARELYTGMELAAELNRIQQRLDNVECLSVDVVINLLLTYRDIQDYESIVKLVETLEKLPTFDPMAHPHVKFHYAFALNRRNQPGDRKKALDIMLPMVEGEEQVASDIYCMVGRIYKDTFLESHFTDTQSRDRGTIWFKKGFESEPTLHSGINYAVLLLAAGHQFDSSFELRKVGVKLSSLLGKKGSLDKLQSYWDVGFFLGASILACDNTRVIQASEKLFKLKAPVWYLRSLVETVLIYQHFKKPGSEPPAPKQELVDFWMDFLVEATKKDVSSVRFPVLILEPTKVYQPSYLTINKDVDGDTVSIWHVAPDDKNKGIHEWNFNAASVRGVSISKFDERSAFLYVLHNAEDFQIYFCTEMHCKRFCDLVNSITEEAGKGAEEGDCDADVLEYDYEYNEHGERVILGKGTFGVVYAGRDLSNQVRLAIKEIPERDSRYSQPLHEEIALHKHLKHKNIVQYLGSISENGFIKIFMEQVPGGSLSALLRSKWGPLKNNESTIGFYTRQILEGLKYLHDNLIAHRDIKGDNVLINTYSGVLKISDFGTSKRLAGINPCTETFAGTLQYMAPEIIDKGPRGYGKPADIWSLGCTIIEMATGKPPFYELGEPQAAMFKVGMFKIHPEIPELMSPEAKAFILRCFEPDPDRRATAFDLLTDEFLTVTSRRKKSKSNLSAPSSGAEYLRSISLPVPVVVEDTSSSSEYGSVSPDNDLNTNPFIFKPSVKCYSERDVKGPRSLFLSIPVENFEDHSAPPSPDEKDTGFFMLRKDSERRATLHQILTEDQDKVVANLMEALTQGSEEIKVKPQHISILVVSLADFIRMADRKIIANTLSQLKLDLDFDSTAISQLQVILFSFQDAVNKVLRNHNIKPHWMFALDNIIRKAVQTAITILVPELRPHFSLASESDPADQDDIGDDVEPCRNSTHQSRAPNITAHDDTVVTSGVSTLSSTVSHESSHNAQRSVSMELGRMKLETTRLLEELLQKEREYQAILQQVLEEREQEIRLLRMRSEPADTPATSEDLQHPSSQSAERHEDPELTSWLRLCGADQDSIDMLLTEEYTLNDILHYVTRDDLKSLRLRGGVFCKLWKAITDHRQKLT</sequence>
<dbReference type="GO" id="GO:0005524">
    <property type="term" value="F:ATP binding"/>
    <property type="evidence" value="ECO:0007669"/>
    <property type="project" value="UniProtKB-UniRule"/>
</dbReference>
<dbReference type="InterPro" id="IPR008271">
    <property type="entry name" value="Ser/Thr_kinase_AS"/>
</dbReference>
<feature type="region of interest" description="Disordered" evidence="15">
    <location>
        <begin position="583"/>
        <end position="746"/>
    </location>
</feature>
<name>A0A1A8GWB0_9TELE</name>
<dbReference type="InterPro" id="IPR011009">
    <property type="entry name" value="Kinase-like_dom_sf"/>
</dbReference>